<dbReference type="PANTHER" id="PTHR31883">
    <property type="entry name" value="PROTEIN FRG2-RELATED"/>
    <property type="match status" value="1"/>
</dbReference>
<feature type="region of interest" description="Disordered" evidence="1">
    <location>
        <begin position="244"/>
        <end position="268"/>
    </location>
</feature>
<keyword evidence="2" id="KW-1185">Reference proteome</keyword>
<sequence>MGSETGGSDPRSPSTRHPADQPPCHQNSCKAKGSGVAEKPLEGKEETFSSPSRESRTQRQGSEPQTDEEHAQEAELKRVGGISGPESEGCCSQEGSRKRKIGSSDGTCAGTGVSLADKRSVTQGRRTRRTPDGDRGGESEETAGAGPRRQGARGAGRSGRRRYRSPGNRPPPLRKKLVTAVRALSEAIHQDIAQACEQREHSPLTWEQPSGLGELWGPLCAALQTVYTMAHQAAYVFPAESWLMPGPQPSPGGLPRGAEDKPGAAERV</sequence>
<dbReference type="KEGG" id="mpuf:101671430"/>
<dbReference type="PANTHER" id="PTHR31883:SF1">
    <property type="entry name" value="PROTEIN FRG2-LIKE-2"/>
    <property type="match status" value="1"/>
</dbReference>
<feature type="compositionally biased region" description="Basic and acidic residues" evidence="1">
    <location>
        <begin position="257"/>
        <end position="268"/>
    </location>
</feature>
<evidence type="ECO:0000313" key="3">
    <source>
        <dbReference type="RefSeq" id="XP_012905098.1"/>
    </source>
</evidence>
<accession>A0A8U0NNW7</accession>
<feature type="compositionally biased region" description="Basic and acidic residues" evidence="1">
    <location>
        <begin position="39"/>
        <end position="57"/>
    </location>
</feature>
<dbReference type="Proteomes" id="UP000000715">
    <property type="component" value="Unplaced"/>
</dbReference>
<protein>
    <submittedName>
        <fullName evidence="3">Protein FRG2-like</fullName>
    </submittedName>
</protein>
<gene>
    <name evidence="3" type="primary">LOC101671430</name>
</gene>
<reference evidence="3" key="1">
    <citation type="submission" date="2025-08" db="UniProtKB">
        <authorList>
            <consortium name="RefSeq"/>
        </authorList>
    </citation>
    <scope>IDENTIFICATION</scope>
    <source>
        <tissue evidence="3">Brain</tissue>
    </source>
</reference>
<proteinExistence type="predicted"/>
<feature type="compositionally biased region" description="Basic and acidic residues" evidence="1">
    <location>
        <begin position="129"/>
        <end position="138"/>
    </location>
</feature>
<dbReference type="RefSeq" id="XP_012905098.1">
    <property type="nucleotide sequence ID" value="XM_013049644.1"/>
</dbReference>
<organism evidence="2 3">
    <name type="scientific">Mustela putorius furo</name>
    <name type="common">European domestic ferret</name>
    <name type="synonym">Mustela furo</name>
    <dbReference type="NCBI Taxonomy" id="9669"/>
    <lineage>
        <taxon>Eukaryota</taxon>
        <taxon>Metazoa</taxon>
        <taxon>Chordata</taxon>
        <taxon>Craniata</taxon>
        <taxon>Vertebrata</taxon>
        <taxon>Euteleostomi</taxon>
        <taxon>Mammalia</taxon>
        <taxon>Eutheria</taxon>
        <taxon>Laurasiatheria</taxon>
        <taxon>Carnivora</taxon>
        <taxon>Caniformia</taxon>
        <taxon>Musteloidea</taxon>
        <taxon>Mustelidae</taxon>
        <taxon>Mustelinae</taxon>
        <taxon>Mustela</taxon>
    </lineage>
</organism>
<dbReference type="AlphaFoldDB" id="A0A8U0NNW7"/>
<dbReference type="PRINTS" id="PR02074">
    <property type="entry name" value="PROTEINFRG2"/>
</dbReference>
<name>A0A8U0NNW7_MUSPF</name>
<feature type="compositionally biased region" description="Basic and acidic residues" evidence="1">
    <location>
        <begin position="67"/>
        <end position="78"/>
    </location>
</feature>
<evidence type="ECO:0000256" key="1">
    <source>
        <dbReference type="SAM" id="MobiDB-lite"/>
    </source>
</evidence>
<dbReference type="GeneID" id="101671430"/>
<dbReference type="Pfam" id="PF15315">
    <property type="entry name" value="FRG2"/>
    <property type="match status" value="1"/>
</dbReference>
<dbReference type="OrthoDB" id="9751302at2759"/>
<evidence type="ECO:0000313" key="2">
    <source>
        <dbReference type="Proteomes" id="UP000000715"/>
    </source>
</evidence>
<dbReference type="InterPro" id="IPR026245">
    <property type="entry name" value="FRG2"/>
</dbReference>
<feature type="region of interest" description="Disordered" evidence="1">
    <location>
        <begin position="1"/>
        <end position="175"/>
    </location>
</feature>